<gene>
    <name evidence="4" type="ORF">DI632_07525</name>
</gene>
<dbReference type="InterPro" id="IPR004089">
    <property type="entry name" value="MCPsignal_dom"/>
</dbReference>
<dbReference type="Pfam" id="PF00015">
    <property type="entry name" value="MCPsignal"/>
    <property type="match status" value="1"/>
</dbReference>
<keyword evidence="1" id="KW-0807">Transducer</keyword>
<evidence type="ECO:0000313" key="4">
    <source>
        <dbReference type="EMBL" id="PZO77995.1"/>
    </source>
</evidence>
<evidence type="ECO:0000259" key="2">
    <source>
        <dbReference type="PROSITE" id="PS50111"/>
    </source>
</evidence>
<dbReference type="GO" id="GO:0007165">
    <property type="term" value="P:signal transduction"/>
    <property type="evidence" value="ECO:0007669"/>
    <property type="project" value="UniProtKB-KW"/>
</dbReference>
<dbReference type="SUPFAM" id="SSF58104">
    <property type="entry name" value="Methyl-accepting chemotaxis protein (MCP) signaling domain"/>
    <property type="match status" value="1"/>
</dbReference>
<organism evidence="4 5">
    <name type="scientific">Sphingomonas hengshuiensis</name>
    <dbReference type="NCBI Taxonomy" id="1609977"/>
    <lineage>
        <taxon>Bacteria</taxon>
        <taxon>Pseudomonadati</taxon>
        <taxon>Pseudomonadota</taxon>
        <taxon>Alphaproteobacteria</taxon>
        <taxon>Sphingomonadales</taxon>
        <taxon>Sphingomonadaceae</taxon>
        <taxon>Sphingomonas</taxon>
    </lineage>
</organism>
<dbReference type="Gene3D" id="3.30.450.20">
    <property type="entry name" value="PAS domain"/>
    <property type="match status" value="1"/>
</dbReference>
<protein>
    <submittedName>
        <fullName evidence="4">Chemotaxis protein</fullName>
    </submittedName>
</protein>
<dbReference type="InterPro" id="IPR013655">
    <property type="entry name" value="PAS_fold_3"/>
</dbReference>
<dbReference type="PRINTS" id="PR00260">
    <property type="entry name" value="CHEMTRNSDUCR"/>
</dbReference>
<dbReference type="GO" id="GO:0006935">
    <property type="term" value="P:chemotaxis"/>
    <property type="evidence" value="ECO:0007669"/>
    <property type="project" value="InterPro"/>
</dbReference>
<reference evidence="4 5" key="1">
    <citation type="submission" date="2017-08" db="EMBL/GenBank/DDBJ databases">
        <title>Infants hospitalized years apart are colonized by the same room-sourced microbial strains.</title>
        <authorList>
            <person name="Brooks B."/>
            <person name="Olm M.R."/>
            <person name="Firek B.A."/>
            <person name="Baker R."/>
            <person name="Thomas B.C."/>
            <person name="Morowitz M.J."/>
            <person name="Banfield J.F."/>
        </authorList>
    </citation>
    <scope>NUCLEOTIDE SEQUENCE [LARGE SCALE GENOMIC DNA]</scope>
    <source>
        <strain evidence="4">S2_018_000_R3_110</strain>
    </source>
</reference>
<dbReference type="EMBL" id="QFNF01000015">
    <property type="protein sequence ID" value="PZO77995.1"/>
    <property type="molecule type" value="Genomic_DNA"/>
</dbReference>
<dbReference type="SUPFAM" id="SSF55785">
    <property type="entry name" value="PYP-like sensor domain (PAS domain)"/>
    <property type="match status" value="1"/>
</dbReference>
<dbReference type="Gene3D" id="6.10.250.3200">
    <property type="match status" value="1"/>
</dbReference>
<dbReference type="NCBIfam" id="TIGR00229">
    <property type="entry name" value="sensory_box"/>
    <property type="match status" value="1"/>
</dbReference>
<name>A0A2W5B3Z0_9SPHN</name>
<evidence type="ECO:0000313" key="5">
    <source>
        <dbReference type="Proteomes" id="UP000248614"/>
    </source>
</evidence>
<dbReference type="CDD" id="cd00130">
    <property type="entry name" value="PAS"/>
    <property type="match status" value="1"/>
</dbReference>
<feature type="domain" description="Methyl-accepting transducer" evidence="2">
    <location>
        <begin position="153"/>
        <end position="233"/>
    </location>
</feature>
<evidence type="ECO:0000256" key="1">
    <source>
        <dbReference type="PROSITE-ProRule" id="PRU00284"/>
    </source>
</evidence>
<dbReference type="InterPro" id="IPR050903">
    <property type="entry name" value="Bact_Chemotaxis_MeTrfase"/>
</dbReference>
<dbReference type="InterPro" id="IPR000014">
    <property type="entry name" value="PAS"/>
</dbReference>
<dbReference type="InterPro" id="IPR000700">
    <property type="entry name" value="PAS-assoc_C"/>
</dbReference>
<dbReference type="PROSITE" id="PS50113">
    <property type="entry name" value="PAC"/>
    <property type="match status" value="1"/>
</dbReference>
<dbReference type="PANTHER" id="PTHR24422:SF10">
    <property type="entry name" value="CHEMOTAXIS PROTEIN METHYLTRANSFERASE 2"/>
    <property type="match status" value="1"/>
</dbReference>
<dbReference type="Proteomes" id="UP000248614">
    <property type="component" value="Unassembled WGS sequence"/>
</dbReference>
<dbReference type="AlphaFoldDB" id="A0A2W5B3Z0"/>
<dbReference type="InterPro" id="IPR035965">
    <property type="entry name" value="PAS-like_dom_sf"/>
</dbReference>
<feature type="domain" description="PAC" evidence="3">
    <location>
        <begin position="81"/>
        <end position="136"/>
    </location>
</feature>
<dbReference type="InterPro" id="IPR004090">
    <property type="entry name" value="Chemotax_Me-accpt_rcpt"/>
</dbReference>
<sequence length="233" mass="25330">METESSRDDALHLGAWEAICRSQAVIEFALDGRILWANDAFLGMMGYTLAEVRGAYHRIFCTPQDAGSSDYAAFWRKLAGGAFDSGLYRRLDRRGTDVWLQATYNPVLDAAGHPTKIVKIATDMTRQVLLEREVQARLAEGQRFRERLEGQAEALRQVMAQLAGIVTSIGDITTQTRLVALNAAIEAARAGEAGSGFAVVAREVKSLSDDIRDATERAAAMLRDHGEGAATAA</sequence>
<dbReference type="PANTHER" id="PTHR24422">
    <property type="entry name" value="CHEMOTAXIS PROTEIN METHYLTRANSFERASE"/>
    <property type="match status" value="1"/>
</dbReference>
<dbReference type="PROSITE" id="PS50111">
    <property type="entry name" value="CHEMOTAXIS_TRANSDUC_2"/>
    <property type="match status" value="1"/>
</dbReference>
<accession>A0A2W5B3Z0</accession>
<comment type="caution">
    <text evidence="4">The sequence shown here is derived from an EMBL/GenBank/DDBJ whole genome shotgun (WGS) entry which is preliminary data.</text>
</comment>
<dbReference type="Pfam" id="PF08447">
    <property type="entry name" value="PAS_3"/>
    <property type="match status" value="1"/>
</dbReference>
<dbReference type="GO" id="GO:0016020">
    <property type="term" value="C:membrane"/>
    <property type="evidence" value="ECO:0007669"/>
    <property type="project" value="InterPro"/>
</dbReference>
<dbReference type="GO" id="GO:0004888">
    <property type="term" value="F:transmembrane signaling receptor activity"/>
    <property type="evidence" value="ECO:0007669"/>
    <property type="project" value="InterPro"/>
</dbReference>
<proteinExistence type="predicted"/>
<evidence type="ECO:0000259" key="3">
    <source>
        <dbReference type="PROSITE" id="PS50113"/>
    </source>
</evidence>